<organism evidence="5 6">
    <name type="scientific">Bionectria ochroleuca</name>
    <name type="common">Gliocladium roseum</name>
    <dbReference type="NCBI Taxonomy" id="29856"/>
    <lineage>
        <taxon>Eukaryota</taxon>
        <taxon>Fungi</taxon>
        <taxon>Dikarya</taxon>
        <taxon>Ascomycota</taxon>
        <taxon>Pezizomycotina</taxon>
        <taxon>Sordariomycetes</taxon>
        <taxon>Hypocreomycetidae</taxon>
        <taxon>Hypocreales</taxon>
        <taxon>Bionectriaceae</taxon>
        <taxon>Clonostachys</taxon>
    </lineage>
</organism>
<evidence type="ECO:0000256" key="2">
    <source>
        <dbReference type="SAM" id="MobiDB-lite"/>
    </source>
</evidence>
<accession>A0A8H7K4R8</accession>
<evidence type="ECO:0000259" key="4">
    <source>
        <dbReference type="Pfam" id="PF05192"/>
    </source>
</evidence>
<dbReference type="PANTHER" id="PTHR11361:SF21">
    <property type="entry name" value="MUTS PROTEIN HOMOLOG 4"/>
    <property type="match status" value="1"/>
</dbReference>
<dbReference type="AlphaFoldDB" id="A0A8H7K4R8"/>
<dbReference type="GO" id="GO:0030983">
    <property type="term" value="F:mismatched DNA binding"/>
    <property type="evidence" value="ECO:0007669"/>
    <property type="project" value="InterPro"/>
</dbReference>
<dbReference type="EMBL" id="JADCTT010000013">
    <property type="protein sequence ID" value="KAF9745402.1"/>
    <property type="molecule type" value="Genomic_DNA"/>
</dbReference>
<evidence type="ECO:0000313" key="5">
    <source>
        <dbReference type="EMBL" id="KAF9745402.1"/>
    </source>
</evidence>
<dbReference type="InterPro" id="IPR045076">
    <property type="entry name" value="MutS"/>
</dbReference>
<feature type="compositionally biased region" description="Polar residues" evidence="2">
    <location>
        <begin position="14"/>
        <end position="28"/>
    </location>
</feature>
<dbReference type="GO" id="GO:0006298">
    <property type="term" value="P:mismatch repair"/>
    <property type="evidence" value="ECO:0007669"/>
    <property type="project" value="InterPro"/>
</dbReference>
<dbReference type="Proteomes" id="UP000616885">
    <property type="component" value="Unassembled WGS sequence"/>
</dbReference>
<feature type="compositionally biased region" description="Low complexity" evidence="2">
    <location>
        <begin position="1"/>
        <end position="13"/>
    </location>
</feature>
<gene>
    <name evidence="5" type="ORF">IM811_005024</name>
</gene>
<proteinExistence type="inferred from homology"/>
<dbReference type="InterPro" id="IPR007860">
    <property type="entry name" value="DNA_mmatch_repair_MutS_con_dom"/>
</dbReference>
<feature type="domain" description="DNA mismatch repair protein MutS connector" evidence="3">
    <location>
        <begin position="45"/>
        <end position="176"/>
    </location>
</feature>
<dbReference type="InterPro" id="IPR007696">
    <property type="entry name" value="DNA_mismatch_repair_MutS_core"/>
</dbReference>
<dbReference type="InterPro" id="IPR036187">
    <property type="entry name" value="DNA_mismatch_repair_MutS_sf"/>
</dbReference>
<reference evidence="5" key="1">
    <citation type="submission" date="2020-10" db="EMBL/GenBank/DDBJ databases">
        <title>High-Quality Genome Resource of Clonostachys rosea strain S41 by Oxford Nanopore Long-Read Sequencing.</title>
        <authorList>
            <person name="Wang H."/>
        </authorList>
    </citation>
    <scope>NUCLEOTIDE SEQUENCE</scope>
    <source>
        <strain evidence="5">S41</strain>
    </source>
</reference>
<feature type="region of interest" description="Disordered" evidence="2">
    <location>
        <begin position="1"/>
        <end position="28"/>
    </location>
</feature>
<evidence type="ECO:0008006" key="7">
    <source>
        <dbReference type="Google" id="ProtNLM"/>
    </source>
</evidence>
<dbReference type="GO" id="GO:0005524">
    <property type="term" value="F:ATP binding"/>
    <property type="evidence" value="ECO:0007669"/>
    <property type="project" value="InterPro"/>
</dbReference>
<dbReference type="Gene3D" id="1.10.1420.10">
    <property type="match status" value="1"/>
</dbReference>
<comment type="similarity">
    <text evidence="1">Belongs to the DNA mismatch repair MutS family.</text>
</comment>
<dbReference type="SUPFAM" id="SSF48334">
    <property type="entry name" value="DNA repair protein MutS, domain III"/>
    <property type="match status" value="1"/>
</dbReference>
<dbReference type="Gene3D" id="3.30.420.110">
    <property type="entry name" value="MutS, connector domain"/>
    <property type="match status" value="1"/>
</dbReference>
<evidence type="ECO:0000259" key="3">
    <source>
        <dbReference type="Pfam" id="PF05188"/>
    </source>
</evidence>
<sequence length="434" mass="48576">MSRRTSFSRTPTSYLSTRPSTASGRKSRATTVSSFLGSGDAQDIVCAISEARGVTPSVGIAFVNVSLGEVTLSQICDNQNYSKTIHKLQLMSPSNIIFPSTVCPPNRQSGLFQRVKETMPAYQVDGFDRSAWSESDGVEYIENLAFSTDIGPIKVAIEGKFYATTSFSAAMKYIEQNLEITFAHNSLRISYTPSEDTMMIDISAFQSLEVMQNLRDAKSKSCLFGLLNTTLTPMGSRMLRSNILQPPTNQENFIIPRYEALAELTSNEEMFRDIRQSLKGFHDVEKLLTKLIITPTGNNVFLVESLINHVLMIKSFLEAIPDVFVALSSATSDLLVKARALDLRNQRTFAVKTGVCGILDVSRQTYKELTEEIHKHLDVISDQYRLSIKLKYDNGRKYWFRLRAADLDGPLPQIFINVVKKKIKWSAKPLNSSN</sequence>
<dbReference type="PANTHER" id="PTHR11361">
    <property type="entry name" value="DNA MISMATCH REPAIR PROTEIN MUTS FAMILY MEMBER"/>
    <property type="match status" value="1"/>
</dbReference>
<dbReference type="GO" id="GO:0140664">
    <property type="term" value="F:ATP-dependent DNA damage sensor activity"/>
    <property type="evidence" value="ECO:0007669"/>
    <property type="project" value="InterPro"/>
</dbReference>
<dbReference type="GO" id="GO:0007131">
    <property type="term" value="P:reciprocal meiotic recombination"/>
    <property type="evidence" value="ECO:0007669"/>
    <property type="project" value="TreeGrafter"/>
</dbReference>
<evidence type="ECO:0000313" key="6">
    <source>
        <dbReference type="Proteomes" id="UP000616885"/>
    </source>
</evidence>
<protein>
    <recommendedName>
        <fullName evidence="7">DNA mismatch repair protein MutS core domain-containing protein</fullName>
    </recommendedName>
</protein>
<name>A0A8H7K4R8_BIOOC</name>
<dbReference type="Pfam" id="PF05188">
    <property type="entry name" value="MutS_II"/>
    <property type="match status" value="1"/>
</dbReference>
<dbReference type="GO" id="GO:0005634">
    <property type="term" value="C:nucleus"/>
    <property type="evidence" value="ECO:0007669"/>
    <property type="project" value="TreeGrafter"/>
</dbReference>
<dbReference type="Pfam" id="PF05192">
    <property type="entry name" value="MutS_III"/>
    <property type="match status" value="1"/>
</dbReference>
<dbReference type="SUPFAM" id="SSF53150">
    <property type="entry name" value="DNA repair protein MutS, domain II"/>
    <property type="match status" value="1"/>
</dbReference>
<dbReference type="InterPro" id="IPR036678">
    <property type="entry name" value="MutS_con_dom_sf"/>
</dbReference>
<comment type="caution">
    <text evidence="5">The sequence shown here is derived from an EMBL/GenBank/DDBJ whole genome shotgun (WGS) entry which is preliminary data.</text>
</comment>
<feature type="domain" description="DNA mismatch repair protein MutS core" evidence="4">
    <location>
        <begin position="204"/>
        <end position="381"/>
    </location>
</feature>
<evidence type="ECO:0000256" key="1">
    <source>
        <dbReference type="ARBA" id="ARBA00006271"/>
    </source>
</evidence>